<accession>A0A1H7CMR4</accession>
<dbReference type="RefSeq" id="WP_092056173.1">
    <property type="nucleotide sequence ID" value="NZ_FNZF01000011.1"/>
</dbReference>
<name>A0A1H7CMR4_9BACL</name>
<evidence type="ECO:0000256" key="11">
    <source>
        <dbReference type="ARBA" id="ARBA00023049"/>
    </source>
</evidence>
<dbReference type="GO" id="GO:0006508">
    <property type="term" value="P:proteolysis"/>
    <property type="evidence" value="ECO:0007669"/>
    <property type="project" value="UniProtKB-KW"/>
</dbReference>
<keyword evidence="8 13" id="KW-0378">Hydrolase</keyword>
<dbReference type="InterPro" id="IPR023612">
    <property type="entry name" value="Peptidase_M4"/>
</dbReference>
<dbReference type="PANTHER" id="PTHR33794:SF3">
    <property type="entry name" value="NEUTRAL PROTEASE B"/>
    <property type="match status" value="1"/>
</dbReference>
<feature type="domain" description="Peptidase M4" evidence="14">
    <location>
        <begin position="244"/>
        <end position="388"/>
    </location>
</feature>
<keyword evidence="6" id="KW-0479">Metal-binding</keyword>
<dbReference type="EC" id="3.4.24.-" evidence="13"/>
<proteinExistence type="inferred from homology"/>
<dbReference type="PRINTS" id="PR00730">
    <property type="entry name" value="THERMOLYSIN"/>
</dbReference>
<evidence type="ECO:0000313" key="18">
    <source>
        <dbReference type="Proteomes" id="UP000199200"/>
    </source>
</evidence>
<dbReference type="GO" id="GO:0004222">
    <property type="term" value="F:metalloendopeptidase activity"/>
    <property type="evidence" value="ECO:0007669"/>
    <property type="project" value="UniProtKB-UniRule"/>
</dbReference>
<evidence type="ECO:0000256" key="4">
    <source>
        <dbReference type="ARBA" id="ARBA00022525"/>
    </source>
</evidence>
<evidence type="ECO:0000256" key="12">
    <source>
        <dbReference type="PIRSR" id="PIRSR623612-1"/>
    </source>
</evidence>
<evidence type="ECO:0000256" key="6">
    <source>
        <dbReference type="ARBA" id="ARBA00022723"/>
    </source>
</evidence>
<keyword evidence="10" id="KW-0106">Calcium</keyword>
<feature type="chain" id="PRO_5023157730" description="Neutral metalloproteinase" evidence="13">
    <location>
        <begin position="27"/>
        <end position="554"/>
    </location>
</feature>
<feature type="domain" description="FTP" evidence="16">
    <location>
        <begin position="81"/>
        <end position="129"/>
    </location>
</feature>
<dbReference type="Gene3D" id="1.10.390.10">
    <property type="entry name" value="Neutral Protease Domain 2"/>
    <property type="match status" value="1"/>
</dbReference>
<comment type="cofactor">
    <cofactor evidence="1 13">
        <name>Zn(2+)</name>
        <dbReference type="ChEBI" id="CHEBI:29105"/>
    </cofactor>
</comment>
<dbReference type="OrthoDB" id="291295at2"/>
<dbReference type="InterPro" id="IPR027268">
    <property type="entry name" value="Peptidase_M4/M1_CTD_sf"/>
</dbReference>
<dbReference type="Proteomes" id="UP000199200">
    <property type="component" value="Unassembled WGS sequence"/>
</dbReference>
<dbReference type="EMBL" id="FNZF01000011">
    <property type="protein sequence ID" value="SEJ87055.1"/>
    <property type="molecule type" value="Genomic_DNA"/>
</dbReference>
<evidence type="ECO:0000256" key="10">
    <source>
        <dbReference type="ARBA" id="ARBA00022837"/>
    </source>
</evidence>
<evidence type="ECO:0000259" key="15">
    <source>
        <dbReference type="Pfam" id="PF02868"/>
    </source>
</evidence>
<dbReference type="GO" id="GO:0046872">
    <property type="term" value="F:metal ion binding"/>
    <property type="evidence" value="ECO:0007669"/>
    <property type="project" value="UniProtKB-UniRule"/>
</dbReference>
<gene>
    <name evidence="17" type="ORF">SAMN04488127_3116</name>
</gene>
<dbReference type="PANTHER" id="PTHR33794">
    <property type="entry name" value="BACILLOLYSIN"/>
    <property type="match status" value="1"/>
</dbReference>
<evidence type="ECO:0000256" key="5">
    <source>
        <dbReference type="ARBA" id="ARBA00022670"/>
    </source>
</evidence>
<comment type="subcellular location">
    <subcellularLocation>
        <location evidence="2 13">Secreted</location>
    </subcellularLocation>
</comment>
<dbReference type="InterPro" id="IPR001570">
    <property type="entry name" value="Peptidase_M4_C_domain"/>
</dbReference>
<dbReference type="FunFam" id="1.10.390.10:FF:000012">
    <property type="entry name" value="Thermolysin"/>
    <property type="match status" value="1"/>
</dbReference>
<evidence type="ECO:0000313" key="17">
    <source>
        <dbReference type="EMBL" id="SEJ87055.1"/>
    </source>
</evidence>
<reference evidence="18" key="1">
    <citation type="submission" date="2016-10" db="EMBL/GenBank/DDBJ databases">
        <authorList>
            <person name="Varghese N."/>
            <person name="Submissions S."/>
        </authorList>
    </citation>
    <scope>NUCLEOTIDE SEQUENCE [LARGE SCALE GENOMIC DNA]</scope>
    <source>
        <strain evidence="18">CGMCC 1.6763</strain>
    </source>
</reference>
<evidence type="ECO:0000256" key="9">
    <source>
        <dbReference type="ARBA" id="ARBA00022833"/>
    </source>
</evidence>
<keyword evidence="11 13" id="KW-0482">Metalloprotease</keyword>
<feature type="active site" evidence="12">
    <location>
        <position position="381"/>
    </location>
</feature>
<keyword evidence="4 13" id="KW-0964">Secreted</keyword>
<organism evidence="17 18">
    <name type="scientific">Bhargavaea ginsengi</name>
    <dbReference type="NCBI Taxonomy" id="426757"/>
    <lineage>
        <taxon>Bacteria</taxon>
        <taxon>Bacillati</taxon>
        <taxon>Bacillota</taxon>
        <taxon>Bacilli</taxon>
        <taxon>Bacillales</taxon>
        <taxon>Caryophanaceae</taxon>
        <taxon>Bhargavaea</taxon>
    </lineage>
</organism>
<protein>
    <recommendedName>
        <fullName evidence="13">Neutral metalloproteinase</fullName>
        <ecNumber evidence="13">3.4.24.-</ecNumber>
    </recommendedName>
</protein>
<dbReference type="InterPro" id="IPR013856">
    <property type="entry name" value="Peptidase_M4_domain"/>
</dbReference>
<dbReference type="Pfam" id="PF07504">
    <property type="entry name" value="FTP"/>
    <property type="match status" value="1"/>
</dbReference>
<keyword evidence="7 13" id="KW-0732">Signal</keyword>
<keyword evidence="5 13" id="KW-0645">Protease</keyword>
<feature type="domain" description="Peptidase M4 C-terminal" evidence="15">
    <location>
        <begin position="391"/>
        <end position="553"/>
    </location>
</feature>
<dbReference type="Pfam" id="PF01447">
    <property type="entry name" value="Peptidase_M4"/>
    <property type="match status" value="1"/>
</dbReference>
<evidence type="ECO:0000256" key="1">
    <source>
        <dbReference type="ARBA" id="ARBA00001947"/>
    </source>
</evidence>
<evidence type="ECO:0000256" key="13">
    <source>
        <dbReference type="RuleBase" id="RU366073"/>
    </source>
</evidence>
<comment type="function">
    <text evidence="13">Extracellular zinc metalloprotease.</text>
</comment>
<feature type="active site" description="Proton donor" evidence="12">
    <location>
        <position position="469"/>
    </location>
</feature>
<evidence type="ECO:0000259" key="14">
    <source>
        <dbReference type="Pfam" id="PF01447"/>
    </source>
</evidence>
<sequence>MNKRKLAGIGAAAIMALSLAAGPASAEGQGVSVSKNEDLNVPHLVSGELTKPSAKPAPSIVLDYLKKEKDLFRYSGEAASTFEVLSEEKDELGYTHVRLQQKHMGTPVFGSVLTAHVDKNGVLTAVSGTAVPNLEKKSSLAGQNKVTKADAYGIGKEAVEKKLGDKVDKFENEERPELVIHALDGEARYAYRMRFEVLDPAPGNFLVLVDAKTGEIIESLNEMHEAKGGKNKGGTDAISGTVVTGSGTGVLGDSKTFKTFSTADGYYMFDGTRGNGIYTYDGRNQTRIPGSLWLDADNRFNTSYDRAAVDAHTYAAWTYDYFRNVHNRNSYDNAGAELVSTVHYGRSYNNAGWTGSQMIYGDGDGYNFRAFSGSLDVVAHELTHAVTDFSADLIYQNESGAINESMSDIFGTLTEYHFNNNPDWLMGEDIYTPGTPGDALRSMADPTLAGDPDHYSKRYTGTQDNGGVHINSGIGNKMAYLLANGGTHYGVKVTGIGNDKVGKVMYRTLTQYLTPTSNYSHFRASAVRAATDLYGASSAEVASVKQAFSAVGVY</sequence>
<dbReference type="InterPro" id="IPR050728">
    <property type="entry name" value="Zinc_Metalloprotease_M4"/>
</dbReference>
<dbReference type="SUPFAM" id="SSF55486">
    <property type="entry name" value="Metalloproteases ('zincins'), catalytic domain"/>
    <property type="match status" value="1"/>
</dbReference>
<evidence type="ECO:0000256" key="7">
    <source>
        <dbReference type="ARBA" id="ARBA00022729"/>
    </source>
</evidence>
<dbReference type="STRING" id="426757.SAMN04488127_3116"/>
<comment type="similarity">
    <text evidence="3 13">Belongs to the peptidase M4 family.</text>
</comment>
<dbReference type="Gene3D" id="3.10.170.10">
    <property type="match status" value="1"/>
</dbReference>
<dbReference type="GO" id="GO:0005576">
    <property type="term" value="C:extracellular region"/>
    <property type="evidence" value="ECO:0007669"/>
    <property type="project" value="UniProtKB-SubCell"/>
</dbReference>
<feature type="signal peptide" evidence="13">
    <location>
        <begin position="1"/>
        <end position="26"/>
    </location>
</feature>
<evidence type="ECO:0000256" key="3">
    <source>
        <dbReference type="ARBA" id="ARBA00009388"/>
    </source>
</evidence>
<evidence type="ECO:0000256" key="2">
    <source>
        <dbReference type="ARBA" id="ARBA00004613"/>
    </source>
</evidence>
<dbReference type="Gene3D" id="3.10.450.40">
    <property type="match status" value="1"/>
</dbReference>
<dbReference type="InterPro" id="IPR011096">
    <property type="entry name" value="FTP_domain"/>
</dbReference>
<dbReference type="AlphaFoldDB" id="A0A1H7CMR4"/>
<dbReference type="Pfam" id="PF02868">
    <property type="entry name" value="Peptidase_M4_C"/>
    <property type="match status" value="1"/>
</dbReference>
<dbReference type="Gene3D" id="3.10.450.490">
    <property type="match status" value="1"/>
</dbReference>
<keyword evidence="18" id="KW-1185">Reference proteome</keyword>
<dbReference type="CDD" id="cd09597">
    <property type="entry name" value="M4_TLP"/>
    <property type="match status" value="1"/>
</dbReference>
<evidence type="ECO:0000256" key="8">
    <source>
        <dbReference type="ARBA" id="ARBA00022801"/>
    </source>
</evidence>
<keyword evidence="9 13" id="KW-0862">Zinc</keyword>
<evidence type="ECO:0000259" key="16">
    <source>
        <dbReference type="Pfam" id="PF07504"/>
    </source>
</evidence>